<proteinExistence type="predicted"/>
<sequence length="125" mass="14568">MKVLKVKLTTANKTDDQIKARYDAEISQKEIENFKTAFDLVDGLEIGVIPSQFDEGSYVVVGWHKDNDHIMRDFVYHMEQDPYFGSYVDDREAFLEDWNNNEYEPAGSLSFEKEDIEVLEDNPHV</sequence>
<keyword evidence="2" id="KW-1185">Reference proteome</keyword>
<dbReference type="EMBL" id="JBHUMX010000019">
    <property type="protein sequence ID" value="MFD2628808.1"/>
    <property type="molecule type" value="Genomic_DNA"/>
</dbReference>
<comment type="caution">
    <text evidence="1">The sequence shown here is derived from an EMBL/GenBank/DDBJ whole genome shotgun (WGS) entry which is preliminary data.</text>
</comment>
<evidence type="ECO:0000313" key="1">
    <source>
        <dbReference type="EMBL" id="MFD2628808.1"/>
    </source>
</evidence>
<reference evidence="2" key="1">
    <citation type="journal article" date="2019" name="Int. J. Syst. Evol. Microbiol.">
        <title>The Global Catalogue of Microorganisms (GCM) 10K type strain sequencing project: providing services to taxonomists for standard genome sequencing and annotation.</title>
        <authorList>
            <consortium name="The Broad Institute Genomics Platform"/>
            <consortium name="The Broad Institute Genome Sequencing Center for Infectious Disease"/>
            <person name="Wu L."/>
            <person name="Ma J."/>
        </authorList>
    </citation>
    <scope>NUCLEOTIDE SEQUENCE [LARGE SCALE GENOMIC DNA]</scope>
    <source>
        <strain evidence="2">TISTR 1858</strain>
    </source>
</reference>
<name>A0ABW5PZX5_9BACI</name>
<evidence type="ECO:0000313" key="2">
    <source>
        <dbReference type="Proteomes" id="UP001597451"/>
    </source>
</evidence>
<dbReference type="RefSeq" id="WP_379561555.1">
    <property type="nucleotide sequence ID" value="NZ_JBHUMX010000019.1"/>
</dbReference>
<organism evidence="1 2">
    <name type="scientific">Oceanobacillus kapialis</name>
    <dbReference type="NCBI Taxonomy" id="481353"/>
    <lineage>
        <taxon>Bacteria</taxon>
        <taxon>Bacillati</taxon>
        <taxon>Bacillota</taxon>
        <taxon>Bacilli</taxon>
        <taxon>Bacillales</taxon>
        <taxon>Bacillaceae</taxon>
        <taxon>Oceanobacillus</taxon>
    </lineage>
</organism>
<gene>
    <name evidence="1" type="ORF">ACFSUN_08410</name>
</gene>
<dbReference type="Proteomes" id="UP001597451">
    <property type="component" value="Unassembled WGS sequence"/>
</dbReference>
<protein>
    <submittedName>
        <fullName evidence="1">Uncharacterized protein</fullName>
    </submittedName>
</protein>
<accession>A0ABW5PZX5</accession>